<dbReference type="Proteomes" id="UP000002218">
    <property type="component" value="Chromosome"/>
</dbReference>
<dbReference type="STRING" id="479431.Namu_1529"/>
<dbReference type="CDD" id="cd08236">
    <property type="entry name" value="sugar_DH"/>
    <property type="match status" value="1"/>
</dbReference>
<comment type="cofactor">
    <cofactor evidence="1">
        <name>Zn(2+)</name>
        <dbReference type="ChEBI" id="CHEBI:29105"/>
    </cofactor>
</comment>
<evidence type="ECO:0000256" key="2">
    <source>
        <dbReference type="ARBA" id="ARBA00008072"/>
    </source>
</evidence>
<evidence type="ECO:0000259" key="7">
    <source>
        <dbReference type="Pfam" id="PF08240"/>
    </source>
</evidence>
<evidence type="ECO:0000259" key="6">
    <source>
        <dbReference type="Pfam" id="PF00107"/>
    </source>
</evidence>
<dbReference type="Gene3D" id="3.90.180.10">
    <property type="entry name" value="Medium-chain alcohol dehydrogenases, catalytic domain"/>
    <property type="match status" value="1"/>
</dbReference>
<dbReference type="Pfam" id="PF08240">
    <property type="entry name" value="ADH_N"/>
    <property type="match status" value="1"/>
</dbReference>
<keyword evidence="9" id="KW-1185">Reference proteome</keyword>
<evidence type="ECO:0000256" key="5">
    <source>
        <dbReference type="ARBA" id="ARBA00023002"/>
    </source>
</evidence>
<dbReference type="AlphaFoldDB" id="C8XF41"/>
<dbReference type="KEGG" id="nml:Namu_1529"/>
<dbReference type="eggNOG" id="COG1063">
    <property type="taxonomic scope" value="Bacteria"/>
</dbReference>
<dbReference type="PANTHER" id="PTHR43350">
    <property type="entry name" value="NAD-DEPENDENT ALCOHOL DEHYDROGENASE"/>
    <property type="match status" value="1"/>
</dbReference>
<feature type="domain" description="Alcohol dehydrogenase-like C-terminal" evidence="6">
    <location>
        <begin position="170"/>
        <end position="305"/>
    </location>
</feature>
<dbReference type="GO" id="GO:0016491">
    <property type="term" value="F:oxidoreductase activity"/>
    <property type="evidence" value="ECO:0007669"/>
    <property type="project" value="UniProtKB-KW"/>
</dbReference>
<sequence length="369" mass="38211">MKAVVLDAPGVLRHGEVPDPQPFGERPVLVRVGAVGVCGSDLLRVGHGTAYHYPLVLGHEFSAVVEQPPAGSRFSPGDRVAVFPLLPNPDDPLTEIGEPALGSGYDYFGSRRDGGLAELLWVPERNLVPVPASMPLLHAAMVEPAAVALHAVRKLSVPAAGSALVIGAGPIGALAAQWLRVLGWSRVLVADVDPRKRAVMADLGFETIDPGDPAAGGTVAQVLAATGRGVDAAVEASGLPATLLQTLEATAPRGQVLILGDLKGDVTIGRALISSLIRRELIVYGTWNSTIGPAGHSEWDMVVDAVATGRIALAPLISHAAPLETAPELFADLLARRQWSNKVLFAISPEARSEAAALAAGESALAGAR</sequence>
<dbReference type="HOGENOM" id="CLU_026673_11_0_11"/>
<evidence type="ECO:0000256" key="3">
    <source>
        <dbReference type="ARBA" id="ARBA00022723"/>
    </source>
</evidence>
<name>C8XF41_NAKMY</name>
<dbReference type="InterPro" id="IPR011032">
    <property type="entry name" value="GroES-like_sf"/>
</dbReference>
<dbReference type="SUPFAM" id="SSF50129">
    <property type="entry name" value="GroES-like"/>
    <property type="match status" value="1"/>
</dbReference>
<dbReference type="InterPro" id="IPR013154">
    <property type="entry name" value="ADH-like_N"/>
</dbReference>
<accession>C8XF41</accession>
<dbReference type="Pfam" id="PF00107">
    <property type="entry name" value="ADH_zinc_N"/>
    <property type="match status" value="1"/>
</dbReference>
<organism evidence="8 9">
    <name type="scientific">Nakamurella multipartita (strain ATCC 700099 / DSM 44233 / CIP 104796 / JCM 9543 / NBRC 105858 / Y-104)</name>
    <name type="common">Microsphaera multipartita</name>
    <dbReference type="NCBI Taxonomy" id="479431"/>
    <lineage>
        <taxon>Bacteria</taxon>
        <taxon>Bacillati</taxon>
        <taxon>Actinomycetota</taxon>
        <taxon>Actinomycetes</taxon>
        <taxon>Nakamurellales</taxon>
        <taxon>Nakamurellaceae</taxon>
        <taxon>Nakamurella</taxon>
    </lineage>
</organism>
<proteinExistence type="inferred from homology"/>
<reference evidence="9" key="1">
    <citation type="submission" date="2009-09" db="EMBL/GenBank/DDBJ databases">
        <title>The complete genome of Nakamurella multipartita DSM 44233.</title>
        <authorList>
            <consortium name="US DOE Joint Genome Institute (JGI-PGF)"/>
            <person name="Lucas S."/>
            <person name="Copeland A."/>
            <person name="Lapidus A."/>
            <person name="Glavina del Rio T."/>
            <person name="Dalin E."/>
            <person name="Tice H."/>
            <person name="Bruce D."/>
            <person name="Goodwin L."/>
            <person name="Pitluck S."/>
            <person name="Kyrpides N."/>
            <person name="Mavromatis K."/>
            <person name="Ivanova N."/>
            <person name="Ovchinnikova G."/>
            <person name="Sims D."/>
            <person name="Meincke L."/>
            <person name="Brettin T."/>
            <person name="Detter J.C."/>
            <person name="Han C."/>
            <person name="Larimer F."/>
            <person name="Land M."/>
            <person name="Hauser L."/>
            <person name="Markowitz V."/>
            <person name="Cheng J.-F."/>
            <person name="Hugenholtz P."/>
            <person name="Woyke T."/>
            <person name="Wu D."/>
            <person name="Klenk H.-P."/>
            <person name="Eisen J.A."/>
        </authorList>
    </citation>
    <scope>NUCLEOTIDE SEQUENCE [LARGE SCALE GENOMIC DNA]</scope>
    <source>
        <strain evidence="9">ATCC 700099 / DSM 44233 / CIP 104796 / JCM 9543 / NBRC 105858 / Y-104</strain>
    </source>
</reference>
<dbReference type="OrthoDB" id="9797931at2"/>
<dbReference type="RefSeq" id="WP_015746833.1">
    <property type="nucleotide sequence ID" value="NC_013235.1"/>
</dbReference>
<keyword evidence="3" id="KW-0479">Metal-binding</keyword>
<keyword evidence="4" id="KW-0862">Zinc</keyword>
<dbReference type="EMBL" id="CP001737">
    <property type="protein sequence ID" value="ACV77927.1"/>
    <property type="molecule type" value="Genomic_DNA"/>
</dbReference>
<evidence type="ECO:0000313" key="9">
    <source>
        <dbReference type="Proteomes" id="UP000002218"/>
    </source>
</evidence>
<evidence type="ECO:0000256" key="4">
    <source>
        <dbReference type="ARBA" id="ARBA00022833"/>
    </source>
</evidence>
<dbReference type="InterPro" id="IPR036291">
    <property type="entry name" value="NAD(P)-bd_dom_sf"/>
</dbReference>
<keyword evidence="5" id="KW-0560">Oxidoreductase</keyword>
<dbReference type="InParanoid" id="C8XF41"/>
<comment type="similarity">
    <text evidence="2">Belongs to the zinc-containing alcohol dehydrogenase family.</text>
</comment>
<dbReference type="GO" id="GO:0046872">
    <property type="term" value="F:metal ion binding"/>
    <property type="evidence" value="ECO:0007669"/>
    <property type="project" value="UniProtKB-KW"/>
</dbReference>
<dbReference type="InterPro" id="IPR013149">
    <property type="entry name" value="ADH-like_C"/>
</dbReference>
<gene>
    <name evidence="8" type="ordered locus">Namu_1529</name>
</gene>
<reference evidence="8 9" key="2">
    <citation type="journal article" date="2010" name="Stand. Genomic Sci.">
        <title>Complete genome sequence of Nakamurella multipartita type strain (Y-104).</title>
        <authorList>
            <person name="Tice H."/>
            <person name="Mayilraj S."/>
            <person name="Sims D."/>
            <person name="Lapidus A."/>
            <person name="Nolan M."/>
            <person name="Lucas S."/>
            <person name="Glavina Del Rio T."/>
            <person name="Copeland A."/>
            <person name="Cheng J.F."/>
            <person name="Meincke L."/>
            <person name="Bruce D."/>
            <person name="Goodwin L."/>
            <person name="Pitluck S."/>
            <person name="Ivanova N."/>
            <person name="Mavromatis K."/>
            <person name="Ovchinnikova G."/>
            <person name="Pati A."/>
            <person name="Chen A."/>
            <person name="Palaniappan K."/>
            <person name="Land M."/>
            <person name="Hauser L."/>
            <person name="Chang Y.J."/>
            <person name="Jeffries C.D."/>
            <person name="Detter J.C."/>
            <person name="Brettin T."/>
            <person name="Rohde M."/>
            <person name="Goker M."/>
            <person name="Bristow J."/>
            <person name="Eisen J.A."/>
            <person name="Markowitz V."/>
            <person name="Hugenholtz P."/>
            <person name="Kyrpides N.C."/>
            <person name="Klenk H.P."/>
            <person name="Chen F."/>
        </authorList>
    </citation>
    <scope>NUCLEOTIDE SEQUENCE [LARGE SCALE GENOMIC DNA]</scope>
    <source>
        <strain evidence="9">ATCC 700099 / DSM 44233 / CIP 104796 / JCM 9543 / NBRC 105858 / Y-104</strain>
    </source>
</reference>
<protein>
    <submittedName>
        <fullName evidence="8">Alcohol dehydrogenase GroES domain protein</fullName>
    </submittedName>
</protein>
<dbReference type="PANTHER" id="PTHR43350:SF19">
    <property type="entry name" value="D-GULOSIDE 3-DEHYDROGENASE"/>
    <property type="match status" value="1"/>
</dbReference>
<dbReference type="Gene3D" id="3.40.50.720">
    <property type="entry name" value="NAD(P)-binding Rossmann-like Domain"/>
    <property type="match status" value="1"/>
</dbReference>
<evidence type="ECO:0000256" key="1">
    <source>
        <dbReference type="ARBA" id="ARBA00001947"/>
    </source>
</evidence>
<feature type="domain" description="Alcohol dehydrogenase-like N-terminal" evidence="7">
    <location>
        <begin position="26"/>
        <end position="131"/>
    </location>
</feature>
<evidence type="ECO:0000313" key="8">
    <source>
        <dbReference type="EMBL" id="ACV77927.1"/>
    </source>
</evidence>
<dbReference type="SUPFAM" id="SSF51735">
    <property type="entry name" value="NAD(P)-binding Rossmann-fold domains"/>
    <property type="match status" value="1"/>
</dbReference>